<organism evidence="2 3">
    <name type="scientific">Metabacillus litoralis</name>
    <dbReference type="NCBI Taxonomy" id="152268"/>
    <lineage>
        <taxon>Bacteria</taxon>
        <taxon>Bacillati</taxon>
        <taxon>Bacillota</taxon>
        <taxon>Bacilli</taxon>
        <taxon>Bacillales</taxon>
        <taxon>Bacillaceae</taxon>
        <taxon>Metabacillus</taxon>
    </lineage>
</organism>
<dbReference type="InterPro" id="IPR037522">
    <property type="entry name" value="HD_GYP_dom"/>
</dbReference>
<name>A0A5C6VW08_9BACI</name>
<dbReference type="PANTHER" id="PTHR43155:SF2">
    <property type="entry name" value="CYCLIC DI-GMP PHOSPHODIESTERASE PA4108"/>
    <property type="match status" value="1"/>
</dbReference>
<dbReference type="Pfam" id="PF13487">
    <property type="entry name" value="HD_5"/>
    <property type="match status" value="1"/>
</dbReference>
<dbReference type="EMBL" id="VOQF01000010">
    <property type="protein sequence ID" value="TXC89417.1"/>
    <property type="molecule type" value="Genomic_DNA"/>
</dbReference>
<dbReference type="AlphaFoldDB" id="A0A5C6VW08"/>
<proteinExistence type="predicted"/>
<protein>
    <submittedName>
        <fullName evidence="2">HD-GYP domain-containing protein</fullName>
    </submittedName>
</protein>
<dbReference type="PANTHER" id="PTHR43155">
    <property type="entry name" value="CYCLIC DI-GMP PHOSPHODIESTERASE PA4108-RELATED"/>
    <property type="match status" value="1"/>
</dbReference>
<dbReference type="InterPro" id="IPR003607">
    <property type="entry name" value="HD/PDEase_dom"/>
</dbReference>
<dbReference type="Gene3D" id="1.10.3210.10">
    <property type="entry name" value="Hypothetical protein af1432"/>
    <property type="match status" value="1"/>
</dbReference>
<feature type="domain" description="HD-GYP" evidence="1">
    <location>
        <begin position="121"/>
        <end position="316"/>
    </location>
</feature>
<dbReference type="PROSITE" id="PS51832">
    <property type="entry name" value="HD_GYP"/>
    <property type="match status" value="1"/>
</dbReference>
<dbReference type="OrthoDB" id="9759601at2"/>
<dbReference type="SUPFAM" id="SSF109604">
    <property type="entry name" value="HD-domain/PDEase-like"/>
    <property type="match status" value="1"/>
</dbReference>
<evidence type="ECO:0000313" key="2">
    <source>
        <dbReference type="EMBL" id="TXC89417.1"/>
    </source>
</evidence>
<dbReference type="SMART" id="SM00471">
    <property type="entry name" value="HDc"/>
    <property type="match status" value="1"/>
</dbReference>
<accession>A0A5C6VW08</accession>
<dbReference type="CDD" id="cd00077">
    <property type="entry name" value="HDc"/>
    <property type="match status" value="1"/>
</dbReference>
<sequence>MKIHINQLQEGHILSKDLISATKKPLAYKKTVVTQSIKEAFQAFLIKEVDVEEYTDQESRIVNSDANDEVEAVEQGDLLPNFYQVYLDAVQSYKHIFNSWQSGVLIDIGKVRQIIIPLVKKSQDHEDEILKLYHYCKQEEYIYHHSISVALLSAFLAKRLGYMQGDINQIALTGLLCDCGMAKVSPSIIQKSVTLTETEYHDIKQHPVHSYNLLKNVMSIKEGVKLGVLQHHERIDGSGYPLGVKGEQLNPYSKIVALADTYQAMVAVRPYRSKQSPFKVFEQMMQDEFGKFDIKVLNALKQALIKFSAGTKVRLSDGFEAEIVFVDEKYPTRPLVKYDHSEEIIILKDRNDLFIEELL</sequence>
<keyword evidence="3" id="KW-1185">Reference proteome</keyword>
<evidence type="ECO:0000259" key="1">
    <source>
        <dbReference type="PROSITE" id="PS51832"/>
    </source>
</evidence>
<dbReference type="RefSeq" id="WP_146949901.1">
    <property type="nucleotide sequence ID" value="NZ_VOQF01000010.1"/>
</dbReference>
<gene>
    <name evidence="2" type="ORF">FS935_17295</name>
</gene>
<reference evidence="2 3" key="1">
    <citation type="journal article" date="2005" name="Int. J. Syst. Evol. Microbiol.">
        <title>Bacillus litoralis sp. nov., isolated from a tidal flat of the Yellow Sea in Korea.</title>
        <authorList>
            <person name="Yoon J.H."/>
            <person name="Oh T.K."/>
        </authorList>
    </citation>
    <scope>NUCLEOTIDE SEQUENCE [LARGE SCALE GENOMIC DNA]</scope>
    <source>
        <strain evidence="2 3">SW-211</strain>
    </source>
</reference>
<evidence type="ECO:0000313" key="3">
    <source>
        <dbReference type="Proteomes" id="UP000321363"/>
    </source>
</evidence>
<dbReference type="Proteomes" id="UP000321363">
    <property type="component" value="Unassembled WGS sequence"/>
</dbReference>
<comment type="caution">
    <text evidence="2">The sequence shown here is derived from an EMBL/GenBank/DDBJ whole genome shotgun (WGS) entry which is preliminary data.</text>
</comment>